<dbReference type="InterPro" id="IPR006108">
    <property type="entry name" value="3HC_DH_C"/>
</dbReference>
<dbReference type="Pfam" id="PF00378">
    <property type="entry name" value="ECH_1"/>
    <property type="match status" value="1"/>
</dbReference>
<dbReference type="Pfam" id="PF02737">
    <property type="entry name" value="3HCDH_N"/>
    <property type="match status" value="1"/>
</dbReference>
<dbReference type="GO" id="GO:0004300">
    <property type="term" value="F:enoyl-CoA hydratase activity"/>
    <property type="evidence" value="ECO:0007669"/>
    <property type="project" value="UniProtKB-EC"/>
</dbReference>
<dbReference type="InterPro" id="IPR006176">
    <property type="entry name" value="3-OHacyl-CoA_DH_NAD-bd"/>
</dbReference>
<keyword evidence="17" id="KW-1185">Reference proteome</keyword>
<dbReference type="InterPro" id="IPR008927">
    <property type="entry name" value="6-PGluconate_DH-like_C_sf"/>
</dbReference>
<gene>
    <name evidence="16" type="ORF">DDE23_19985</name>
</gene>
<feature type="domain" description="3-hydroxyacyl-CoA dehydrogenase C-terminal" evidence="14">
    <location>
        <begin position="498"/>
        <end position="592"/>
    </location>
</feature>
<dbReference type="Gene3D" id="3.40.50.720">
    <property type="entry name" value="NAD(P)-binding Rossmann-like Domain"/>
    <property type="match status" value="1"/>
</dbReference>
<dbReference type="SUPFAM" id="SSF51735">
    <property type="entry name" value="NAD(P)-binding Rossmann-fold domains"/>
    <property type="match status" value="1"/>
</dbReference>
<dbReference type="OrthoDB" id="9771883at2"/>
<evidence type="ECO:0000313" key="16">
    <source>
        <dbReference type="EMBL" id="PVE45786.1"/>
    </source>
</evidence>
<keyword evidence="5" id="KW-0276">Fatty acid metabolism</keyword>
<accession>A0A2T7UM91</accession>
<sequence>MTDPIDTLTADPAAEAGADAPRPAGLTCWRRSDSAGVVTLWLDCPGTGTNVISETVLRELDQLLGDLAGARALVIRSAKPSGFAAGADIDGFAGLDRDAALSLLNQGHAVLDRLAALEIPTVAVIHGHTLGGGLELALACDRRIGLDGVKAGFPEVQLGLHPGLGGTFRLTQRIDPIEAMQAMLTGKTIHDRKAKRLGLLDALVPARHVDAAIEAACTGQLPAAEDGLKAGALRLAPARSLAATRMRQEAEKTAPRRHYPAPYALIDLWHDHGGDPEAMQRAEIASFATLLESATAQALIRVFFLRRQLKAGAKGDSGITHVHVIGAGTMGAEIAAWAALRAKRVTLEDVALPPLGKAVSRAATLYERRHLSGIEARDALDRLMPDPEGLGRARADLVIEAAPERAALKEKIYAGLVDVLKPGAILASNTSSLRLTDLVDAAPDPARFAGLHFFNPVSRMPLIEVVAHEGLAPGVLDRLCAFAGELDRLPVRVREYPGFVVNRVLAPYMLEAMLMLDEGLDKARIDRAALAFGMPMGPVTLVDQVGLDICLDVARSLASGVAQPLPEPPAWLREKVAKGKTGKKAGKGLYDYARESPPETAGEADEDPAIIDRLILPMCNAGMECLRQGVVADADTLDAALIFGAGWAPFRGGPMHYARVRGDVPARLRALEQQLGRRFTPDAGWDSLG</sequence>
<dbReference type="Pfam" id="PF00725">
    <property type="entry name" value="3HCDH"/>
    <property type="match status" value="1"/>
</dbReference>
<evidence type="ECO:0000256" key="1">
    <source>
        <dbReference type="ARBA" id="ARBA00005005"/>
    </source>
</evidence>
<evidence type="ECO:0000256" key="12">
    <source>
        <dbReference type="ARBA" id="ARBA00049556"/>
    </source>
</evidence>
<keyword evidence="10" id="KW-0456">Lyase</keyword>
<dbReference type="RefSeq" id="WP_107754284.1">
    <property type="nucleotide sequence ID" value="NZ_QBKF01000012.1"/>
</dbReference>
<evidence type="ECO:0000259" key="14">
    <source>
        <dbReference type="Pfam" id="PF00725"/>
    </source>
</evidence>
<proteinExistence type="inferred from homology"/>
<evidence type="ECO:0000256" key="4">
    <source>
        <dbReference type="ARBA" id="ARBA00012076"/>
    </source>
</evidence>
<dbReference type="PROSITE" id="PS00067">
    <property type="entry name" value="3HCDH"/>
    <property type="match status" value="1"/>
</dbReference>
<dbReference type="InterPro" id="IPR029045">
    <property type="entry name" value="ClpP/crotonase-like_dom_sf"/>
</dbReference>
<keyword evidence="8" id="KW-0520">NAD</keyword>
<comment type="catalytic activity">
    <reaction evidence="12">
        <text>a (3S)-3-hydroxyacyl-CoA + NAD(+) = a 3-oxoacyl-CoA + NADH + H(+)</text>
        <dbReference type="Rhea" id="RHEA:22432"/>
        <dbReference type="ChEBI" id="CHEBI:15378"/>
        <dbReference type="ChEBI" id="CHEBI:57318"/>
        <dbReference type="ChEBI" id="CHEBI:57540"/>
        <dbReference type="ChEBI" id="CHEBI:57945"/>
        <dbReference type="ChEBI" id="CHEBI:90726"/>
        <dbReference type="EC" id="1.1.1.35"/>
    </reaction>
</comment>
<evidence type="ECO:0000256" key="10">
    <source>
        <dbReference type="ARBA" id="ARBA00023239"/>
    </source>
</evidence>
<keyword evidence="11" id="KW-0511">Multifunctional enzyme</keyword>
<dbReference type="SUPFAM" id="SSF52096">
    <property type="entry name" value="ClpP/crotonase"/>
    <property type="match status" value="1"/>
</dbReference>
<evidence type="ECO:0000256" key="2">
    <source>
        <dbReference type="ARBA" id="ARBA00007005"/>
    </source>
</evidence>
<dbReference type="Proteomes" id="UP000244810">
    <property type="component" value="Unassembled WGS sequence"/>
</dbReference>
<dbReference type="InterPro" id="IPR001753">
    <property type="entry name" value="Enoyl-CoA_hydra/iso"/>
</dbReference>
<dbReference type="InterPro" id="IPR050136">
    <property type="entry name" value="FA_oxidation_alpha_subunit"/>
</dbReference>
<evidence type="ECO:0000259" key="15">
    <source>
        <dbReference type="Pfam" id="PF02737"/>
    </source>
</evidence>
<evidence type="ECO:0000256" key="8">
    <source>
        <dbReference type="ARBA" id="ARBA00023027"/>
    </source>
</evidence>
<comment type="pathway">
    <text evidence="1">Lipid metabolism; fatty acid beta-oxidation.</text>
</comment>
<dbReference type="PANTHER" id="PTHR43612:SF3">
    <property type="entry name" value="TRIFUNCTIONAL ENZYME SUBUNIT ALPHA, MITOCHONDRIAL"/>
    <property type="match status" value="1"/>
</dbReference>
<feature type="domain" description="3-hydroxyacyl-CoA dehydrogenase NAD binding" evidence="15">
    <location>
        <begin position="321"/>
        <end position="495"/>
    </location>
</feature>
<evidence type="ECO:0000256" key="11">
    <source>
        <dbReference type="ARBA" id="ARBA00023268"/>
    </source>
</evidence>
<dbReference type="InterPro" id="IPR036291">
    <property type="entry name" value="NAD(P)-bd_dom_sf"/>
</dbReference>
<keyword evidence="9" id="KW-0443">Lipid metabolism</keyword>
<dbReference type="GO" id="GO:0016509">
    <property type="term" value="F:long-chain (3S)-3-hydroxyacyl-CoA dehydrogenase (NAD+) activity"/>
    <property type="evidence" value="ECO:0007669"/>
    <property type="project" value="TreeGrafter"/>
</dbReference>
<dbReference type="Gene3D" id="3.90.226.10">
    <property type="entry name" value="2-enoyl-CoA Hydratase, Chain A, domain 1"/>
    <property type="match status" value="1"/>
</dbReference>
<dbReference type="AlphaFoldDB" id="A0A2T7UM91"/>
<reference evidence="16 17" key="1">
    <citation type="journal article" date="2011" name="Syst. Appl. Microbiol.">
        <title>Defluviimonas denitrificans gen. nov., sp. nov., and Pararhodobacter aggregans gen. nov., sp. nov., non-phototrophic Rhodobacteraceae from the biofilter of a marine aquaculture.</title>
        <authorList>
            <person name="Foesel B.U."/>
            <person name="Drake H.L."/>
            <person name="Schramm A."/>
        </authorList>
    </citation>
    <scope>NUCLEOTIDE SEQUENCE [LARGE SCALE GENOMIC DNA]</scope>
    <source>
        <strain evidence="16 17">D1-19</strain>
    </source>
</reference>
<dbReference type="PANTHER" id="PTHR43612">
    <property type="entry name" value="TRIFUNCTIONAL ENZYME SUBUNIT ALPHA"/>
    <property type="match status" value="1"/>
</dbReference>
<dbReference type="GO" id="GO:0006635">
    <property type="term" value="P:fatty acid beta-oxidation"/>
    <property type="evidence" value="ECO:0007669"/>
    <property type="project" value="UniProtKB-UniPathway"/>
</dbReference>
<name>A0A2T7UM91_9RHOB</name>
<protein>
    <recommendedName>
        <fullName evidence="4">enoyl-CoA hydratase</fullName>
        <ecNumber evidence="4">4.2.1.17</ecNumber>
    </recommendedName>
</protein>
<evidence type="ECO:0000313" key="17">
    <source>
        <dbReference type="Proteomes" id="UP000244810"/>
    </source>
</evidence>
<evidence type="ECO:0000256" key="7">
    <source>
        <dbReference type="ARBA" id="ARBA00023002"/>
    </source>
</evidence>
<evidence type="ECO:0000256" key="6">
    <source>
        <dbReference type="ARBA" id="ARBA00022963"/>
    </source>
</evidence>
<dbReference type="SUPFAM" id="SSF48179">
    <property type="entry name" value="6-phosphogluconate dehydrogenase C-terminal domain-like"/>
    <property type="match status" value="2"/>
</dbReference>
<feature type="compositionally biased region" description="Low complexity" evidence="13">
    <location>
        <begin position="10"/>
        <end position="22"/>
    </location>
</feature>
<organism evidence="16 17">
    <name type="scientific">Pararhodobacter aggregans</name>
    <dbReference type="NCBI Taxonomy" id="404875"/>
    <lineage>
        <taxon>Bacteria</taxon>
        <taxon>Pseudomonadati</taxon>
        <taxon>Pseudomonadota</taxon>
        <taxon>Alphaproteobacteria</taxon>
        <taxon>Rhodobacterales</taxon>
        <taxon>Paracoccaceae</taxon>
        <taxon>Pararhodobacter</taxon>
    </lineage>
</organism>
<keyword evidence="7" id="KW-0560">Oxidoreductase</keyword>
<dbReference type="UniPathway" id="UPA00659"/>
<dbReference type="Gene3D" id="1.10.1040.50">
    <property type="match status" value="1"/>
</dbReference>
<dbReference type="InterPro" id="IPR006180">
    <property type="entry name" value="3-OHacyl-CoA_DH_CS"/>
</dbReference>
<dbReference type="EMBL" id="QDDR01000012">
    <property type="protein sequence ID" value="PVE45786.1"/>
    <property type="molecule type" value="Genomic_DNA"/>
</dbReference>
<feature type="region of interest" description="Disordered" evidence="13">
    <location>
        <begin position="1"/>
        <end position="22"/>
    </location>
</feature>
<dbReference type="GO" id="GO:0070403">
    <property type="term" value="F:NAD+ binding"/>
    <property type="evidence" value="ECO:0007669"/>
    <property type="project" value="InterPro"/>
</dbReference>
<evidence type="ECO:0000256" key="3">
    <source>
        <dbReference type="ARBA" id="ARBA00008750"/>
    </source>
</evidence>
<evidence type="ECO:0000256" key="13">
    <source>
        <dbReference type="SAM" id="MobiDB-lite"/>
    </source>
</evidence>
<keyword evidence="6" id="KW-0442">Lipid degradation</keyword>
<dbReference type="EC" id="4.2.1.17" evidence="4"/>
<dbReference type="CDD" id="cd06558">
    <property type="entry name" value="crotonase-like"/>
    <property type="match status" value="1"/>
</dbReference>
<evidence type="ECO:0000256" key="9">
    <source>
        <dbReference type="ARBA" id="ARBA00023098"/>
    </source>
</evidence>
<comment type="similarity">
    <text evidence="3">In the N-terminal section; belongs to the enoyl-CoA hydratase/isomerase family.</text>
</comment>
<comment type="caution">
    <text evidence="16">The sequence shown here is derived from an EMBL/GenBank/DDBJ whole genome shotgun (WGS) entry which is preliminary data.</text>
</comment>
<evidence type="ECO:0000256" key="5">
    <source>
        <dbReference type="ARBA" id="ARBA00022832"/>
    </source>
</evidence>
<comment type="similarity">
    <text evidence="2">In the central section; belongs to the 3-hydroxyacyl-CoA dehydrogenase family.</text>
</comment>